<evidence type="ECO:0000256" key="1">
    <source>
        <dbReference type="ARBA" id="ARBA00023015"/>
    </source>
</evidence>
<dbReference type="Gene3D" id="1.10.10.10">
    <property type="entry name" value="Winged helix-like DNA-binding domain superfamily/Winged helix DNA-binding domain"/>
    <property type="match status" value="1"/>
</dbReference>
<dbReference type="InterPro" id="IPR036388">
    <property type="entry name" value="WH-like_DNA-bd_sf"/>
</dbReference>
<name>A0ABS9TE06_9PSEU</name>
<evidence type="ECO:0000313" key="5">
    <source>
        <dbReference type="EMBL" id="MCH6166769.1"/>
    </source>
</evidence>
<accession>A0ABS9TE06</accession>
<evidence type="ECO:0000256" key="3">
    <source>
        <dbReference type="ARBA" id="ARBA00023163"/>
    </source>
</evidence>
<dbReference type="PANTHER" id="PTHR39515">
    <property type="entry name" value="CONSERVED PROTEIN"/>
    <property type="match status" value="1"/>
</dbReference>
<dbReference type="Proteomes" id="UP001299970">
    <property type="component" value="Unassembled WGS sequence"/>
</dbReference>
<dbReference type="Pfam" id="PF01047">
    <property type="entry name" value="MarR"/>
    <property type="match status" value="1"/>
</dbReference>
<dbReference type="InterPro" id="IPR052526">
    <property type="entry name" value="HTH-type_Bedaq_tolerance"/>
</dbReference>
<dbReference type="InterPro" id="IPR000835">
    <property type="entry name" value="HTH_MarR-typ"/>
</dbReference>
<reference evidence="5 6" key="1">
    <citation type="submission" date="2022-03" db="EMBL/GenBank/DDBJ databases">
        <title>Pseudonocardia alaer sp. nov., a novel actinomycete isolated from reed forest soil.</title>
        <authorList>
            <person name="Wang L."/>
        </authorList>
    </citation>
    <scope>NUCLEOTIDE SEQUENCE [LARGE SCALE GENOMIC DNA]</scope>
    <source>
        <strain evidence="5 6">Y-16303</strain>
    </source>
</reference>
<evidence type="ECO:0000256" key="2">
    <source>
        <dbReference type="ARBA" id="ARBA00023125"/>
    </source>
</evidence>
<evidence type="ECO:0000313" key="6">
    <source>
        <dbReference type="Proteomes" id="UP001299970"/>
    </source>
</evidence>
<evidence type="ECO:0000259" key="4">
    <source>
        <dbReference type="PROSITE" id="PS50995"/>
    </source>
</evidence>
<dbReference type="SMART" id="SM00347">
    <property type="entry name" value="HTH_MARR"/>
    <property type="match status" value="1"/>
</dbReference>
<dbReference type="PROSITE" id="PS01117">
    <property type="entry name" value="HTH_MARR_1"/>
    <property type="match status" value="1"/>
</dbReference>
<comment type="caution">
    <text evidence="5">The sequence shown here is derived from an EMBL/GenBank/DDBJ whole genome shotgun (WGS) entry which is preliminary data.</text>
</comment>
<dbReference type="InterPro" id="IPR036390">
    <property type="entry name" value="WH_DNA-bd_sf"/>
</dbReference>
<feature type="domain" description="HTH marR-type" evidence="4">
    <location>
        <begin position="10"/>
        <end position="138"/>
    </location>
</feature>
<dbReference type="PROSITE" id="PS50995">
    <property type="entry name" value="HTH_MARR_2"/>
    <property type="match status" value="1"/>
</dbReference>
<proteinExistence type="predicted"/>
<keyword evidence="6" id="KW-1185">Reference proteome</keyword>
<dbReference type="EMBL" id="JAKXMK010000011">
    <property type="protein sequence ID" value="MCH6166769.1"/>
    <property type="molecule type" value="Genomic_DNA"/>
</dbReference>
<keyword evidence="1" id="KW-0805">Transcription regulation</keyword>
<keyword evidence="3" id="KW-0804">Transcription</keyword>
<protein>
    <submittedName>
        <fullName evidence="5">MarR family transcriptional regulator</fullName>
    </submittedName>
</protein>
<dbReference type="PANTHER" id="PTHR39515:SF2">
    <property type="entry name" value="HTH-TYPE TRANSCRIPTIONAL REGULATOR RV0880"/>
    <property type="match status" value="1"/>
</dbReference>
<dbReference type="RefSeq" id="WP_241036806.1">
    <property type="nucleotide sequence ID" value="NZ_BAAAJF010000036.1"/>
</dbReference>
<dbReference type="InterPro" id="IPR023187">
    <property type="entry name" value="Tscrpt_reg_MarR-type_CS"/>
</dbReference>
<organism evidence="5 6">
    <name type="scientific">Pseudonocardia alaniniphila</name>
    <dbReference type="NCBI Taxonomy" id="75291"/>
    <lineage>
        <taxon>Bacteria</taxon>
        <taxon>Bacillati</taxon>
        <taxon>Actinomycetota</taxon>
        <taxon>Actinomycetes</taxon>
        <taxon>Pseudonocardiales</taxon>
        <taxon>Pseudonocardiaceae</taxon>
        <taxon>Pseudonocardia</taxon>
    </lineage>
</organism>
<gene>
    <name evidence="5" type="ORF">MMF94_13860</name>
</gene>
<dbReference type="SUPFAM" id="SSF46785">
    <property type="entry name" value="Winged helix' DNA-binding domain"/>
    <property type="match status" value="1"/>
</dbReference>
<sequence length="153" mass="16851">MTQTFDNDDVIRLRVALSRIARLLDRQSRGASLTRTQASVLATVSRLGSVRLSDLADAEGVNPTMLSRIVAKLEDRGLLRRSTDPDDRRVAHVECTDAGTAEHLRVRNERTQLLRERLTGLSEASAAELLAALPALESLADQCSPHNPRKESQ</sequence>
<keyword evidence="2" id="KW-0238">DNA-binding</keyword>